<dbReference type="PANTHER" id="PTHR45630">
    <property type="entry name" value="CATION-TRANSPORTING ATPASE-RELATED"/>
    <property type="match status" value="1"/>
</dbReference>
<dbReference type="InterPro" id="IPR047819">
    <property type="entry name" value="P5A-ATPase_N"/>
</dbReference>
<dbReference type="Proteomes" id="UP000030762">
    <property type="component" value="Unassembled WGS sequence"/>
</dbReference>
<feature type="transmembrane region" description="Helical" evidence="13">
    <location>
        <begin position="403"/>
        <end position="429"/>
    </location>
</feature>
<sequence>MMHQPDAEIELALRHDTSEKDRLLASPPPTTLHREPVEYVAIVPYGASTMRLALYVLLCVASGGVLCIVVSWWPQLFTVVARAHGVSMGDADYVLVTGANGEVEEATVYHEDPRFRWFEFKKQRYLYSSAKHKFERVASILHERCGAALHRLETGLTTALVDERTRLFGANTIEIPSAPLHRVLFEKLVHPFYLFQIISVALWLQEEYYTYSMAILGMSLSSILYEVYTQVQNAKQMQALVRCDATVLVVRDSSLQELPAADLVVGDIVDITAGAVAADMVLLMGDCTTDESSLTGEAIPVTKQRLGDHRVHVDDKTLSKSVVLYSGSTVLRTMGRCKGVVLRTSFSTSKGELFRSILFPNDIPFRIVSDSYRYLLALGAIALLTTTQRVYDAIAANSSLYDLLISVFDLISTAIPAALPMILTVGIGFSLTRLQAANIFCIDAQRINVGGHLDCFCFDKTGTLTTETLDFLGVDTCDGSGITDPSANCLMGLAACHGLTETYGAISGYPLEMSMFASTSCSLQMTRHGLLVLRDGSEWLRYRDRFSFDATVQRSSVVVQTDDASLLAFVKGSPEALQDICVPASLPSDFDTIVHQYVCQGYYVLALGHKVFESALPETLKRDDVESDVLFLSFLLFVNPIKPESQWVIETLQAAAIDVRIITGDNALTAVHVAREVGLQLRPHIVLVDVVHDSLQYKMHYGGDKDASISIDMFEVPQQLGVWHRLRDAIVFDALLEQYDVAMTGAALEFVAQDAAFESVLPRLIGDTKIFARVKPQTKTWIVQQLMAQGKYVGMTGDGTNDCGALKAAHVGLALSDAEASIVAPFTSRNKDIGDVVALIQEGRCALTTSLLAFKYMVMYPVIETTLITVINHVQATFSNNQYLFDDLVVVLGLSVLMLRTGPSPILTRARPPDSLFAPAVLGSIAGQTALFGLFFALPLWLAHSQDWFCALPDVASGRKVCFAYQPDESGDMTVHAHEVSIVWTTGHLQYLLLAIAFNLKDAFRKSVWTNRSFVLYTFGMTLLLSYIVLAPESDLNIKWLDLTTPLPQAFSRQVFGIFVLNAVAAVACEAGVRKWTTQ</sequence>
<dbReference type="SUPFAM" id="SSF81660">
    <property type="entry name" value="Metal cation-transporting ATPase, ATP-binding domain N"/>
    <property type="match status" value="1"/>
</dbReference>
<dbReference type="EC" id="7.2.2.-" evidence="13"/>
<evidence type="ECO:0000256" key="11">
    <source>
        <dbReference type="ARBA" id="ARBA00023136"/>
    </source>
</evidence>
<organism evidence="17 18">
    <name type="scientific">Saprolegnia diclina (strain VS20)</name>
    <dbReference type="NCBI Taxonomy" id="1156394"/>
    <lineage>
        <taxon>Eukaryota</taxon>
        <taxon>Sar</taxon>
        <taxon>Stramenopiles</taxon>
        <taxon>Oomycota</taxon>
        <taxon>Saprolegniomycetes</taxon>
        <taxon>Saprolegniales</taxon>
        <taxon>Saprolegniaceae</taxon>
        <taxon>Saprolegnia</taxon>
    </lineage>
</organism>
<accession>T0Q144</accession>
<keyword evidence="8 13" id="KW-0460">Magnesium</keyword>
<dbReference type="InterPro" id="IPR001757">
    <property type="entry name" value="P_typ_ATPase"/>
</dbReference>
<dbReference type="GO" id="GO:0016887">
    <property type="term" value="F:ATP hydrolysis activity"/>
    <property type="evidence" value="ECO:0007669"/>
    <property type="project" value="InterPro"/>
</dbReference>
<dbReference type="InterPro" id="IPR018303">
    <property type="entry name" value="ATPase_P-typ_P_site"/>
</dbReference>
<evidence type="ECO:0000256" key="7">
    <source>
        <dbReference type="ARBA" id="ARBA00022840"/>
    </source>
</evidence>
<dbReference type="SFLD" id="SFLDS00003">
    <property type="entry name" value="Haloacid_Dehalogenase"/>
    <property type="match status" value="1"/>
</dbReference>
<dbReference type="Gene3D" id="1.20.1110.10">
    <property type="entry name" value="Calcium-transporting ATPase, transmembrane domain"/>
    <property type="match status" value="1"/>
</dbReference>
<name>T0Q144_SAPDV</name>
<keyword evidence="6 13" id="KW-0547">Nucleotide-binding</keyword>
<dbReference type="InterPro" id="IPR006544">
    <property type="entry name" value="P-type_TPase_V"/>
</dbReference>
<keyword evidence="9 13" id="KW-1278">Translocase</keyword>
<evidence type="ECO:0000256" key="13">
    <source>
        <dbReference type="RuleBase" id="RU362082"/>
    </source>
</evidence>
<reference evidence="17 18" key="1">
    <citation type="submission" date="2012-04" db="EMBL/GenBank/DDBJ databases">
        <title>The Genome Sequence of Saprolegnia declina VS20.</title>
        <authorList>
            <consortium name="The Broad Institute Genome Sequencing Platform"/>
            <person name="Russ C."/>
            <person name="Nusbaum C."/>
            <person name="Tyler B."/>
            <person name="van West P."/>
            <person name="Dieguez-Uribeondo J."/>
            <person name="de Bruijn I."/>
            <person name="Tripathy S."/>
            <person name="Jiang R."/>
            <person name="Young S.K."/>
            <person name="Zeng Q."/>
            <person name="Gargeya S."/>
            <person name="Fitzgerald M."/>
            <person name="Haas B."/>
            <person name="Abouelleil A."/>
            <person name="Alvarado L."/>
            <person name="Arachchi H.M."/>
            <person name="Berlin A."/>
            <person name="Chapman S.B."/>
            <person name="Goldberg J."/>
            <person name="Griggs A."/>
            <person name="Gujja S."/>
            <person name="Hansen M."/>
            <person name="Howarth C."/>
            <person name="Imamovic A."/>
            <person name="Larimer J."/>
            <person name="McCowen C."/>
            <person name="Montmayeur A."/>
            <person name="Murphy C."/>
            <person name="Neiman D."/>
            <person name="Pearson M."/>
            <person name="Priest M."/>
            <person name="Roberts A."/>
            <person name="Saif S."/>
            <person name="Shea T."/>
            <person name="Sisk P."/>
            <person name="Sykes S."/>
            <person name="Wortman J."/>
            <person name="Nusbaum C."/>
            <person name="Birren B."/>
        </authorList>
    </citation>
    <scope>NUCLEOTIDE SEQUENCE [LARGE SCALE GENOMIC DNA]</scope>
    <source>
        <strain evidence="17 18">VS20</strain>
    </source>
</reference>
<keyword evidence="7 13" id="KW-0067">ATP-binding</keyword>
<dbReference type="OMA" id="TTWEMAV"/>
<dbReference type="GO" id="GO:0019829">
    <property type="term" value="F:ATPase-coupled monoatomic cation transmembrane transporter activity"/>
    <property type="evidence" value="ECO:0007669"/>
    <property type="project" value="UniProtKB-UniRule"/>
</dbReference>
<feature type="transmembrane region" description="Helical" evidence="13">
    <location>
        <begin position="1012"/>
        <end position="1031"/>
    </location>
</feature>
<dbReference type="SUPFAM" id="SSF56784">
    <property type="entry name" value="HAD-like"/>
    <property type="match status" value="1"/>
</dbReference>
<keyword evidence="5 13" id="KW-0479">Metal-binding</keyword>
<keyword evidence="11 13" id="KW-0472">Membrane</keyword>
<comment type="subcellular location">
    <subcellularLocation>
        <location evidence="1 13">Membrane</location>
        <topology evidence="1 13">Multi-pass membrane protein</topology>
    </subcellularLocation>
</comment>
<dbReference type="InterPro" id="IPR044492">
    <property type="entry name" value="P_typ_ATPase_HD_dom"/>
</dbReference>
<dbReference type="GO" id="GO:0140358">
    <property type="term" value="F:P-type transmembrane transporter activity"/>
    <property type="evidence" value="ECO:0007669"/>
    <property type="project" value="InterPro"/>
</dbReference>
<evidence type="ECO:0000256" key="2">
    <source>
        <dbReference type="ARBA" id="ARBA00006000"/>
    </source>
</evidence>
<dbReference type="Pfam" id="PF00690">
    <property type="entry name" value="Cation_ATPase_N"/>
    <property type="match status" value="1"/>
</dbReference>
<evidence type="ECO:0000313" key="18">
    <source>
        <dbReference type="Proteomes" id="UP000030762"/>
    </source>
</evidence>
<keyword evidence="3" id="KW-0597">Phosphoprotein</keyword>
<dbReference type="OrthoDB" id="78844at2759"/>
<dbReference type="SFLD" id="SFLDG00002">
    <property type="entry name" value="C1.7:_P-type_atpase_like"/>
    <property type="match status" value="1"/>
</dbReference>
<evidence type="ECO:0000256" key="5">
    <source>
        <dbReference type="ARBA" id="ARBA00022723"/>
    </source>
</evidence>
<dbReference type="InterPro" id="IPR008250">
    <property type="entry name" value="ATPase_P-typ_transduc_dom_A_sf"/>
</dbReference>
<feature type="domain" description="Cation-transporting P-type ATPase N-terminal" evidence="15">
    <location>
        <begin position="148"/>
        <end position="203"/>
    </location>
</feature>
<keyword evidence="4 13" id="KW-0812">Transmembrane</keyword>
<dbReference type="PROSITE" id="PS00154">
    <property type="entry name" value="ATPASE_E1_E2"/>
    <property type="match status" value="1"/>
</dbReference>
<dbReference type="VEuPathDB" id="FungiDB:SDRG_15095"/>
<dbReference type="GO" id="GO:0005524">
    <property type="term" value="F:ATP binding"/>
    <property type="evidence" value="ECO:0007669"/>
    <property type="project" value="UniProtKB-UniRule"/>
</dbReference>
<dbReference type="InterPro" id="IPR004014">
    <property type="entry name" value="ATPase_P-typ_cation-transptr_N"/>
</dbReference>
<dbReference type="SFLD" id="SFLDF00027">
    <property type="entry name" value="p-type_atpase"/>
    <property type="match status" value="1"/>
</dbReference>
<evidence type="ECO:0000256" key="8">
    <source>
        <dbReference type="ARBA" id="ARBA00022842"/>
    </source>
</evidence>
<evidence type="ECO:0000259" key="14">
    <source>
        <dbReference type="Pfam" id="PF00122"/>
    </source>
</evidence>
<feature type="transmembrane region" description="Helical" evidence="13">
    <location>
        <begin position="52"/>
        <end position="73"/>
    </location>
</feature>
<dbReference type="Pfam" id="PF00122">
    <property type="entry name" value="E1-E2_ATPase"/>
    <property type="match status" value="1"/>
</dbReference>
<evidence type="ECO:0000256" key="9">
    <source>
        <dbReference type="ARBA" id="ARBA00022967"/>
    </source>
</evidence>
<dbReference type="EMBL" id="JH767215">
    <property type="protein sequence ID" value="EQC27085.1"/>
    <property type="molecule type" value="Genomic_DNA"/>
</dbReference>
<dbReference type="Pfam" id="PF12409">
    <property type="entry name" value="P5-ATPase"/>
    <property type="match status" value="1"/>
</dbReference>
<comment type="caution">
    <text evidence="13">Lacks conserved residue(s) required for the propagation of feature annotation.</text>
</comment>
<evidence type="ECO:0000259" key="16">
    <source>
        <dbReference type="Pfam" id="PF12409"/>
    </source>
</evidence>
<dbReference type="Gene3D" id="3.40.1110.10">
    <property type="entry name" value="Calcium-transporting ATPase, cytoplasmic domain N"/>
    <property type="match status" value="1"/>
</dbReference>
<dbReference type="InterPro" id="IPR023214">
    <property type="entry name" value="HAD_sf"/>
</dbReference>
<feature type="transmembrane region" description="Helical" evidence="13">
    <location>
        <begin position="916"/>
        <end position="938"/>
    </location>
</feature>
<feature type="domain" description="P5B-type ATPase N-terminal" evidence="16">
    <location>
        <begin position="39"/>
        <end position="110"/>
    </location>
</feature>
<evidence type="ECO:0000256" key="3">
    <source>
        <dbReference type="ARBA" id="ARBA00022553"/>
    </source>
</evidence>
<evidence type="ECO:0000256" key="1">
    <source>
        <dbReference type="ARBA" id="ARBA00004141"/>
    </source>
</evidence>
<dbReference type="Gene3D" id="3.40.50.1000">
    <property type="entry name" value="HAD superfamily/HAD-like"/>
    <property type="match status" value="2"/>
</dbReference>
<feature type="domain" description="P-type ATPase A" evidence="14">
    <location>
        <begin position="245"/>
        <end position="356"/>
    </location>
</feature>
<dbReference type="InterPro" id="IPR023298">
    <property type="entry name" value="ATPase_P-typ_TM_dom_sf"/>
</dbReference>
<dbReference type="SUPFAM" id="SSF81665">
    <property type="entry name" value="Calcium ATPase, transmembrane domain M"/>
    <property type="match status" value="1"/>
</dbReference>
<comment type="similarity">
    <text evidence="2 13">Belongs to the cation transport ATPase (P-type) (TC 3.A.3) family. Type V subfamily.</text>
</comment>
<protein>
    <recommendedName>
        <fullName evidence="13">Cation-transporting ATPase</fullName>
        <ecNumber evidence="13">7.2.2.-</ecNumber>
    </recommendedName>
</protein>
<comment type="catalytic activity">
    <reaction evidence="12 13">
        <text>ATP + H2O = ADP + phosphate + H(+)</text>
        <dbReference type="Rhea" id="RHEA:13065"/>
        <dbReference type="ChEBI" id="CHEBI:15377"/>
        <dbReference type="ChEBI" id="CHEBI:15378"/>
        <dbReference type="ChEBI" id="CHEBI:30616"/>
        <dbReference type="ChEBI" id="CHEBI:43474"/>
        <dbReference type="ChEBI" id="CHEBI:456216"/>
    </reaction>
</comment>
<evidence type="ECO:0000256" key="10">
    <source>
        <dbReference type="ARBA" id="ARBA00022989"/>
    </source>
</evidence>
<gene>
    <name evidence="17" type="ORF">SDRG_15095</name>
</gene>
<keyword evidence="18" id="KW-1185">Reference proteome</keyword>
<dbReference type="InterPro" id="IPR059000">
    <property type="entry name" value="ATPase_P-type_domA"/>
</dbReference>
<dbReference type="NCBIfam" id="TIGR01494">
    <property type="entry name" value="ATPase_P-type"/>
    <property type="match status" value="1"/>
</dbReference>
<dbReference type="RefSeq" id="XP_008619479.1">
    <property type="nucleotide sequence ID" value="XM_008621257.1"/>
</dbReference>
<evidence type="ECO:0000256" key="4">
    <source>
        <dbReference type="ARBA" id="ARBA00022692"/>
    </source>
</evidence>
<dbReference type="SUPFAM" id="SSF81653">
    <property type="entry name" value="Calcium ATPase, transduction domain A"/>
    <property type="match status" value="1"/>
</dbReference>
<keyword evidence="10 13" id="KW-1133">Transmembrane helix</keyword>
<evidence type="ECO:0000256" key="12">
    <source>
        <dbReference type="ARBA" id="ARBA00049360"/>
    </source>
</evidence>
<dbReference type="NCBIfam" id="TIGR01657">
    <property type="entry name" value="P-ATPase-V"/>
    <property type="match status" value="1"/>
</dbReference>
<dbReference type="eggNOG" id="KOG0208">
    <property type="taxonomic scope" value="Eukaryota"/>
</dbReference>
<dbReference type="InterPro" id="IPR023299">
    <property type="entry name" value="ATPase_P-typ_cyto_dom_N"/>
</dbReference>
<dbReference type="GO" id="GO:0016020">
    <property type="term" value="C:membrane"/>
    <property type="evidence" value="ECO:0007669"/>
    <property type="project" value="UniProtKB-SubCell"/>
</dbReference>
<feature type="transmembrane region" description="Helical" evidence="13">
    <location>
        <begin position="1051"/>
        <end position="1073"/>
    </location>
</feature>
<dbReference type="AlphaFoldDB" id="T0Q144"/>
<proteinExistence type="inferred from homology"/>
<feature type="transmembrane region" description="Helical" evidence="13">
    <location>
        <begin position="982"/>
        <end position="1000"/>
    </location>
</feature>
<dbReference type="GO" id="GO:0046872">
    <property type="term" value="F:metal ion binding"/>
    <property type="evidence" value="ECO:0007669"/>
    <property type="project" value="UniProtKB-UniRule"/>
</dbReference>
<dbReference type="InterPro" id="IPR036412">
    <property type="entry name" value="HAD-like_sf"/>
</dbReference>
<evidence type="ECO:0000313" key="17">
    <source>
        <dbReference type="EMBL" id="EQC27085.1"/>
    </source>
</evidence>
<dbReference type="Gene3D" id="2.70.150.10">
    <property type="entry name" value="Calcium-transporting ATPase, cytoplasmic transduction domain A"/>
    <property type="match status" value="1"/>
</dbReference>
<evidence type="ECO:0000256" key="6">
    <source>
        <dbReference type="ARBA" id="ARBA00022741"/>
    </source>
</evidence>
<dbReference type="PANTHER" id="PTHR45630:SF8">
    <property type="entry name" value="CATION-TRANSPORTING ATPASE"/>
    <property type="match status" value="1"/>
</dbReference>
<dbReference type="GeneID" id="19955822"/>
<dbReference type="PRINTS" id="PR00119">
    <property type="entry name" value="CATATPASE"/>
</dbReference>
<evidence type="ECO:0000259" key="15">
    <source>
        <dbReference type="Pfam" id="PF00690"/>
    </source>
</evidence>